<feature type="domain" description="PucR C-terminal helix-turn-helix" evidence="3">
    <location>
        <begin position="463"/>
        <end position="521"/>
    </location>
</feature>
<evidence type="ECO:0000313" key="6">
    <source>
        <dbReference type="Proteomes" id="UP000468735"/>
    </source>
</evidence>
<dbReference type="InterPro" id="IPR012914">
    <property type="entry name" value="PucR_dom"/>
</dbReference>
<dbReference type="Gene3D" id="1.10.10.2840">
    <property type="entry name" value="PucR C-terminal helix-turn-helix domain"/>
    <property type="match status" value="1"/>
</dbReference>
<comment type="caution">
    <text evidence="5">The sequence shown here is derived from an EMBL/GenBank/DDBJ whole genome shotgun (WGS) entry which is preliminary data.</text>
</comment>
<name>A0A6H9YK63_9ACTN</name>
<feature type="domain" description="CdaR GGDEF-like" evidence="4">
    <location>
        <begin position="281"/>
        <end position="410"/>
    </location>
</feature>
<proteinExistence type="inferred from homology"/>
<dbReference type="InterPro" id="IPR041522">
    <property type="entry name" value="CdaR_GGDEF"/>
</dbReference>
<dbReference type="Pfam" id="PF13556">
    <property type="entry name" value="HTH_30"/>
    <property type="match status" value="1"/>
</dbReference>
<evidence type="ECO:0000259" key="4">
    <source>
        <dbReference type="Pfam" id="PF17853"/>
    </source>
</evidence>
<keyword evidence="6" id="KW-1185">Reference proteome</keyword>
<gene>
    <name evidence="5" type="ORF">F8566_34515</name>
</gene>
<dbReference type="InterPro" id="IPR042070">
    <property type="entry name" value="PucR_C-HTH_sf"/>
</dbReference>
<dbReference type="RefSeq" id="WP_151566070.1">
    <property type="nucleotide sequence ID" value="NZ_WBMT01000019.1"/>
</dbReference>
<evidence type="ECO:0000259" key="2">
    <source>
        <dbReference type="Pfam" id="PF07905"/>
    </source>
</evidence>
<dbReference type="Proteomes" id="UP000468735">
    <property type="component" value="Unassembled WGS sequence"/>
</dbReference>
<sequence length="522" mass="56794">MRLRTLLDMPDLRLAVVTGEDQLDRVIRWVVTTDMLDPSRYLSGRELVLSGLVWRSGPADSEIFVQSLAKAGVSALAAWDADAGTIPDDLIEACRKHRLPLFRVPEDVAFATVTEEVVRHLSTARAADLTAVLDRHRRLVAGATEGAGLGSVLELVGRDLGMHCWVVTPTGRVVAGSHPLPDDIDPAGVARVFLTAPRLPHRLRTPDLSIFPVAADTTSRVADWFIVCEGDWEEWPPERRALTGELAAIVALERVRSDDRLSVEGRLAQELVRLIVAAAGTDEILPRLELSGLDVLSSFVAVAATARGNLRPGELRTLLGEILPGPRTAPPEGGPSGAAPPRPVVGLLDEEVIALLPVPAEHDVAGGIHRVLQTLAPGLTDSGLAVGVSDVVAAGELRGAVEEARYARRLAAGRTDPVCVVGHDELATHVLLLASVPDDVRHMFRVRLLDPLRTYDEEHKADLIRTLETFLQNSGSWTRCAEQLHLHVNSVRYRIQRIEELTGRNLSRLEDRVDFFLALRLG</sequence>
<dbReference type="OrthoDB" id="3170447at2"/>
<reference evidence="5 6" key="1">
    <citation type="submission" date="2019-09" db="EMBL/GenBank/DDBJ databases">
        <title>Actinomadura physcomitrii sp. nov., a novel actinomycete isolated from moss [Physcomitrium sphaericum (Ludw) Fuernr].</title>
        <authorList>
            <person name="Zhuang X."/>
            <person name="Liu C."/>
        </authorList>
    </citation>
    <scope>NUCLEOTIDE SEQUENCE [LARGE SCALE GENOMIC DNA]</scope>
    <source>
        <strain evidence="5 6">HMC1</strain>
    </source>
</reference>
<evidence type="ECO:0000313" key="5">
    <source>
        <dbReference type="EMBL" id="KAB2343267.1"/>
    </source>
</evidence>
<dbReference type="AlphaFoldDB" id="A0A6H9YK63"/>
<evidence type="ECO:0000259" key="3">
    <source>
        <dbReference type="Pfam" id="PF13556"/>
    </source>
</evidence>
<dbReference type="PANTHER" id="PTHR33744">
    <property type="entry name" value="CARBOHYDRATE DIACID REGULATOR"/>
    <property type="match status" value="1"/>
</dbReference>
<evidence type="ECO:0000256" key="1">
    <source>
        <dbReference type="ARBA" id="ARBA00006754"/>
    </source>
</evidence>
<dbReference type="Pfam" id="PF17853">
    <property type="entry name" value="GGDEF_2"/>
    <property type="match status" value="1"/>
</dbReference>
<dbReference type="Pfam" id="PF07905">
    <property type="entry name" value="PucR"/>
    <property type="match status" value="1"/>
</dbReference>
<organism evidence="5 6">
    <name type="scientific">Actinomadura rudentiformis</name>
    <dbReference type="NCBI Taxonomy" id="359158"/>
    <lineage>
        <taxon>Bacteria</taxon>
        <taxon>Bacillati</taxon>
        <taxon>Actinomycetota</taxon>
        <taxon>Actinomycetes</taxon>
        <taxon>Streptosporangiales</taxon>
        <taxon>Thermomonosporaceae</taxon>
        <taxon>Actinomadura</taxon>
    </lineage>
</organism>
<accession>A0A6H9YK63</accession>
<dbReference type="InterPro" id="IPR051448">
    <property type="entry name" value="CdaR-like_regulators"/>
</dbReference>
<feature type="domain" description="Purine catabolism PurC-like" evidence="2">
    <location>
        <begin position="6"/>
        <end position="121"/>
    </location>
</feature>
<protein>
    <submittedName>
        <fullName evidence="5">PucR family transcriptional regulator</fullName>
    </submittedName>
</protein>
<comment type="similarity">
    <text evidence="1">Belongs to the CdaR family.</text>
</comment>
<dbReference type="PANTHER" id="PTHR33744:SF17">
    <property type="entry name" value="CONSERVED PROTEIN"/>
    <property type="match status" value="1"/>
</dbReference>
<dbReference type="InterPro" id="IPR025736">
    <property type="entry name" value="PucR_C-HTH_dom"/>
</dbReference>
<dbReference type="EMBL" id="WBMT01000019">
    <property type="protein sequence ID" value="KAB2343267.1"/>
    <property type="molecule type" value="Genomic_DNA"/>
</dbReference>